<gene>
    <name evidence="3" type="ORF">UFOVP262_34</name>
    <name evidence="2" type="ORF">UFOVP90_6</name>
</gene>
<dbReference type="EMBL" id="LR796276">
    <property type="protein sequence ID" value="CAB4133814.1"/>
    <property type="molecule type" value="Genomic_DNA"/>
</dbReference>
<evidence type="ECO:0000259" key="1">
    <source>
        <dbReference type="Pfam" id="PF08707"/>
    </source>
</evidence>
<organism evidence="3">
    <name type="scientific">uncultured Caudovirales phage</name>
    <dbReference type="NCBI Taxonomy" id="2100421"/>
    <lineage>
        <taxon>Viruses</taxon>
        <taxon>Duplodnaviria</taxon>
        <taxon>Heunggongvirae</taxon>
        <taxon>Uroviricota</taxon>
        <taxon>Caudoviricetes</taxon>
        <taxon>Peduoviridae</taxon>
        <taxon>Maltschvirus</taxon>
        <taxon>Maltschvirus maltsch</taxon>
    </lineage>
</organism>
<dbReference type="SUPFAM" id="SSF52540">
    <property type="entry name" value="P-loop containing nucleoside triphosphate hydrolases"/>
    <property type="match status" value="1"/>
</dbReference>
<proteinExistence type="predicted"/>
<dbReference type="Gene3D" id="3.40.50.300">
    <property type="entry name" value="P-loop containing nucleotide triphosphate hydrolases"/>
    <property type="match status" value="1"/>
</dbReference>
<dbReference type="EMBL" id="LR796202">
    <property type="protein sequence ID" value="CAB4126545.1"/>
    <property type="molecule type" value="Genomic_DNA"/>
</dbReference>
<dbReference type="GO" id="GO:0016817">
    <property type="term" value="F:hydrolase activity, acting on acid anhydrides"/>
    <property type="evidence" value="ECO:0007669"/>
    <property type="project" value="InterPro"/>
</dbReference>
<evidence type="ECO:0000313" key="3">
    <source>
        <dbReference type="EMBL" id="CAB4133814.1"/>
    </source>
</evidence>
<dbReference type="InterPro" id="IPR027417">
    <property type="entry name" value="P-loop_NTPase"/>
</dbReference>
<protein>
    <submittedName>
        <fullName evidence="3">Primase, C-terminal 2</fullName>
    </submittedName>
</protein>
<dbReference type="Pfam" id="PF08707">
    <property type="entry name" value="PriCT_2"/>
    <property type="match status" value="1"/>
</dbReference>
<name>A0A6J5LGV4_9CAUD</name>
<feature type="domain" description="Primase C-terminal 2" evidence="1">
    <location>
        <begin position="192"/>
        <end position="258"/>
    </location>
</feature>
<reference evidence="3" key="1">
    <citation type="submission" date="2020-04" db="EMBL/GenBank/DDBJ databases">
        <authorList>
            <person name="Chiriac C."/>
            <person name="Salcher M."/>
            <person name="Ghai R."/>
            <person name="Kavagutti S V."/>
        </authorList>
    </citation>
    <scope>NUCLEOTIDE SEQUENCE</scope>
</reference>
<sequence>MANTIVSETDSKYPFWWQLKEFPIFCGFTDMKRPVGIDGVMGIAEAATTGRLGTYDQAKAIKHPYVGLSLLHPFEIKPDQYLVCIDLDWKNATDYQPHTQQLQLMTYLNKCGAAYETSLSGHGAHYWVTIPKDKIPKCITLPENRQIEFFSGFSGQKKNILLTDWDFTGVLKEVNVMDYLPSNSKVDDAKLLLSCIDAEDYQEWISVGMILKKELSDLGYELWDQWSRKSNKYDPFIMSQKWDSFKKEDGIGIKQLIRLSKKYGFQGQINSFNNPDEDFNIHSTDILFPDIIDPDTGEVLVKDIWEGRIIEPMTVLTSPNWVIDGFMADGLTLIAGAPGVGKTSAIVPLAMQVAGFYSHFSNISIKIRRKVIYLSEDTGQVQRIQYALQKRLKRTEADLPIEWPEISEWFKVVATKRSSASDIAKLAILAAKNISQFPDITGQLVDIKPLIVIDTASASFNVDSENDNAEIAKYISAIKEGLIARGYPVWVVTHTPKALKRADVRDFSARGAGAWEGDANCVAYLFQEEGLEERFLKLGKHRYQSDFDEVAFESNLYAEFVTDQLRGAIEISVRWAIPSKSMESKRIEAKEMAKEEKFENLKNSRKTEILDVIQSEINAGRYPNKRSIRNLIKGRTEEIMAIIDDLIEAGSIMEIDLPDDLKVGNKKTSLVPNYREPLENPFK</sequence>
<dbReference type="Pfam" id="PF13481">
    <property type="entry name" value="AAA_25"/>
    <property type="match status" value="1"/>
</dbReference>
<dbReference type="InterPro" id="IPR014819">
    <property type="entry name" value="PriCT_2"/>
</dbReference>
<evidence type="ECO:0000313" key="2">
    <source>
        <dbReference type="EMBL" id="CAB4126545.1"/>
    </source>
</evidence>
<accession>A0A6J5LGV4</accession>